<keyword evidence="1" id="KW-0472">Membrane</keyword>
<feature type="transmembrane region" description="Helical" evidence="1">
    <location>
        <begin position="101"/>
        <end position="122"/>
    </location>
</feature>
<evidence type="ECO:0008006" key="4">
    <source>
        <dbReference type="Google" id="ProtNLM"/>
    </source>
</evidence>
<gene>
    <name evidence="2" type="ORF">QWY31_05835</name>
</gene>
<evidence type="ECO:0000313" key="3">
    <source>
        <dbReference type="Proteomes" id="UP001168552"/>
    </source>
</evidence>
<proteinExistence type="predicted"/>
<feature type="transmembrane region" description="Helical" evidence="1">
    <location>
        <begin position="309"/>
        <end position="331"/>
    </location>
</feature>
<feature type="transmembrane region" description="Helical" evidence="1">
    <location>
        <begin position="373"/>
        <end position="393"/>
    </location>
</feature>
<evidence type="ECO:0000313" key="2">
    <source>
        <dbReference type="EMBL" id="MDN4165013.1"/>
    </source>
</evidence>
<keyword evidence="3" id="KW-1185">Reference proteome</keyword>
<organism evidence="2 3">
    <name type="scientific">Shiella aurantiaca</name>
    <dbReference type="NCBI Taxonomy" id="3058365"/>
    <lineage>
        <taxon>Bacteria</taxon>
        <taxon>Pseudomonadati</taxon>
        <taxon>Bacteroidota</taxon>
        <taxon>Cytophagia</taxon>
        <taxon>Cytophagales</taxon>
        <taxon>Shiellaceae</taxon>
        <taxon>Shiella</taxon>
    </lineage>
</organism>
<feature type="transmembrane region" description="Helical" evidence="1">
    <location>
        <begin position="7"/>
        <end position="27"/>
    </location>
</feature>
<keyword evidence="1" id="KW-1133">Transmembrane helix</keyword>
<keyword evidence="1" id="KW-0812">Transmembrane</keyword>
<sequence>MERNWAYVALINFLVAAIMGLTLRMVYLVEAPGLDFRHLMHAHSHVAMLGWCYLILYYLIWVNFIPQGKKEAPVYQRLFWLTQASVLGMALSFPFQGYGPVSIGFTALHLICSYYFFILVWRDLAGRQASASGLLLRTALVWMLLSTVGVWALGPITVQGGRGSALYYMAIQFFLHFQFNGWFTFAALALLFQWLERRGVTFSTGHFRIFFGLLVASCMLTYALSVTWSTPMQVLFYLNGLGVVLQIGAIGYFLWLLWPTIGSLSQEMGQPGMRWLLGMALVSFLAKVLVQSMVIIPQVAVISYTIRQFVIGFIHLTMLGSISLFVLAMLWKELSGKVNNTGVYLLLAGFLGSELLLFGQGLLLWMGLGFVPYYYELIFAFSALIPIGILLILREIKSSLRGYNHLIT</sequence>
<evidence type="ECO:0000256" key="1">
    <source>
        <dbReference type="SAM" id="Phobius"/>
    </source>
</evidence>
<feature type="transmembrane region" description="Helical" evidence="1">
    <location>
        <begin position="207"/>
        <end position="228"/>
    </location>
</feature>
<dbReference type="RefSeq" id="WP_320003537.1">
    <property type="nucleotide sequence ID" value="NZ_JAUHJS010000002.1"/>
</dbReference>
<comment type="caution">
    <text evidence="2">The sequence shown here is derived from an EMBL/GenBank/DDBJ whole genome shotgun (WGS) entry which is preliminary data.</text>
</comment>
<feature type="transmembrane region" description="Helical" evidence="1">
    <location>
        <begin position="78"/>
        <end position="95"/>
    </location>
</feature>
<name>A0ABT8F3H8_9BACT</name>
<feature type="transmembrane region" description="Helical" evidence="1">
    <location>
        <begin position="134"/>
        <end position="153"/>
    </location>
</feature>
<accession>A0ABT8F3H8</accession>
<feature type="transmembrane region" description="Helical" evidence="1">
    <location>
        <begin position="47"/>
        <end position="66"/>
    </location>
</feature>
<dbReference type="EMBL" id="JAUHJS010000002">
    <property type="protein sequence ID" value="MDN4165013.1"/>
    <property type="molecule type" value="Genomic_DNA"/>
</dbReference>
<protein>
    <recommendedName>
        <fullName evidence="4">NnrS family protein</fullName>
    </recommendedName>
</protein>
<reference evidence="2" key="1">
    <citation type="submission" date="2023-06" db="EMBL/GenBank/DDBJ databases">
        <title>Cytophagales bacterium Strain LB-30, isolated from soil.</title>
        <authorList>
            <person name="Liu B."/>
        </authorList>
    </citation>
    <scope>NUCLEOTIDE SEQUENCE</scope>
    <source>
        <strain evidence="2">LB-30</strain>
    </source>
</reference>
<feature type="transmembrane region" description="Helical" evidence="1">
    <location>
        <begin position="275"/>
        <end position="297"/>
    </location>
</feature>
<feature type="transmembrane region" description="Helical" evidence="1">
    <location>
        <begin position="234"/>
        <end position="255"/>
    </location>
</feature>
<feature type="transmembrane region" description="Helical" evidence="1">
    <location>
        <begin position="173"/>
        <end position="195"/>
    </location>
</feature>
<dbReference type="Proteomes" id="UP001168552">
    <property type="component" value="Unassembled WGS sequence"/>
</dbReference>
<feature type="transmembrane region" description="Helical" evidence="1">
    <location>
        <begin position="343"/>
        <end position="367"/>
    </location>
</feature>